<keyword evidence="3" id="KW-1185">Reference proteome</keyword>
<evidence type="ECO:0000256" key="1">
    <source>
        <dbReference type="SAM" id="MobiDB-lite"/>
    </source>
</evidence>
<dbReference type="SUPFAM" id="SSF53448">
    <property type="entry name" value="Nucleotide-diphospho-sugar transferases"/>
    <property type="match status" value="1"/>
</dbReference>
<dbReference type="EMBL" id="CP126211">
    <property type="protein sequence ID" value="WIA13749.1"/>
    <property type="molecule type" value="Genomic_DNA"/>
</dbReference>
<organism evidence="2 3">
    <name type="scientific">Tetradesmus obliquus</name>
    <name type="common">Green alga</name>
    <name type="synonym">Acutodesmus obliquus</name>
    <dbReference type="NCBI Taxonomy" id="3088"/>
    <lineage>
        <taxon>Eukaryota</taxon>
        <taxon>Viridiplantae</taxon>
        <taxon>Chlorophyta</taxon>
        <taxon>core chlorophytes</taxon>
        <taxon>Chlorophyceae</taxon>
        <taxon>CS clade</taxon>
        <taxon>Sphaeropleales</taxon>
        <taxon>Scenedesmaceae</taxon>
        <taxon>Tetradesmus</taxon>
    </lineage>
</organism>
<name>A0ABY8TX66_TETOB</name>
<dbReference type="Gene3D" id="3.90.550.10">
    <property type="entry name" value="Spore Coat Polysaccharide Biosynthesis Protein SpsA, Chain A"/>
    <property type="match status" value="1"/>
</dbReference>
<sequence length="224" mass="25644">MSPPHGAIWYEVQHLKDYAQNAVIITCSRTPSVAEGWNAVFQAFPDEPWGVYCARDTASTPGSLQKLAGHMWNASRDYSIEVALMSWTYPIGGGLYNSFGFTRAAIDRFGLFDENIYPAFFEDNDFQIRQARMQPPMRVQVLPDVIMHHGKPNEQGYMSGVHTPNDPNNEEQERSMGSHWQERVEINKAYLNRKWGCQDRDFGGCQYQTPFNKTLPVWCAQQLL</sequence>
<evidence type="ECO:0000313" key="3">
    <source>
        <dbReference type="Proteomes" id="UP001244341"/>
    </source>
</evidence>
<accession>A0ABY8TX66</accession>
<reference evidence="2 3" key="1">
    <citation type="submission" date="2023-05" db="EMBL/GenBank/DDBJ databases">
        <title>A 100% complete, gapless, phased diploid assembly of the Scenedesmus obliquus UTEX 3031 genome.</title>
        <authorList>
            <person name="Biondi T.C."/>
            <person name="Hanschen E.R."/>
            <person name="Kwon T."/>
            <person name="Eng W."/>
            <person name="Kruse C.P.S."/>
            <person name="Koehler S.I."/>
            <person name="Kunde Y."/>
            <person name="Gleasner C.D."/>
            <person name="You Mak K.T."/>
            <person name="Polle J."/>
            <person name="Hovde B.T."/>
            <person name="Starkenburg S.R."/>
        </authorList>
    </citation>
    <scope>NUCLEOTIDE SEQUENCE [LARGE SCALE GENOMIC DNA]</scope>
    <source>
        <strain evidence="2 3">DOE0152z</strain>
    </source>
</reference>
<dbReference type="InterPro" id="IPR029044">
    <property type="entry name" value="Nucleotide-diphossugar_trans"/>
</dbReference>
<evidence type="ECO:0008006" key="4">
    <source>
        <dbReference type="Google" id="ProtNLM"/>
    </source>
</evidence>
<proteinExistence type="predicted"/>
<protein>
    <recommendedName>
        <fullName evidence="4">Glycosyltransferase family 92 protein</fullName>
    </recommendedName>
</protein>
<evidence type="ECO:0000313" key="2">
    <source>
        <dbReference type="EMBL" id="WIA13749.1"/>
    </source>
</evidence>
<feature type="region of interest" description="Disordered" evidence="1">
    <location>
        <begin position="153"/>
        <end position="179"/>
    </location>
</feature>
<gene>
    <name evidence="2" type="ORF">OEZ85_007300</name>
</gene>
<dbReference type="Proteomes" id="UP001244341">
    <property type="component" value="Chromosome 4b"/>
</dbReference>